<reference evidence="1" key="2">
    <citation type="submission" date="2025-09" db="UniProtKB">
        <authorList>
            <consortium name="Ensembl"/>
        </authorList>
    </citation>
    <scope>IDENTIFICATION</scope>
</reference>
<dbReference type="Proteomes" id="UP000694426">
    <property type="component" value="Unplaced"/>
</dbReference>
<proteinExistence type="predicted"/>
<reference evidence="1" key="1">
    <citation type="submission" date="2025-08" db="UniProtKB">
        <authorList>
            <consortium name="Ensembl"/>
        </authorList>
    </citation>
    <scope>IDENTIFICATION</scope>
</reference>
<evidence type="ECO:0000313" key="1">
    <source>
        <dbReference type="Ensembl" id="ENSABRP00000023902.1"/>
    </source>
</evidence>
<name>A0A8B9CQN6_9AVES</name>
<organism evidence="1 2">
    <name type="scientific">Anser brachyrhynchus</name>
    <name type="common">Pink-footed goose</name>
    <dbReference type="NCBI Taxonomy" id="132585"/>
    <lineage>
        <taxon>Eukaryota</taxon>
        <taxon>Metazoa</taxon>
        <taxon>Chordata</taxon>
        <taxon>Craniata</taxon>
        <taxon>Vertebrata</taxon>
        <taxon>Euteleostomi</taxon>
        <taxon>Archelosauria</taxon>
        <taxon>Archosauria</taxon>
        <taxon>Dinosauria</taxon>
        <taxon>Saurischia</taxon>
        <taxon>Theropoda</taxon>
        <taxon>Coelurosauria</taxon>
        <taxon>Aves</taxon>
        <taxon>Neognathae</taxon>
        <taxon>Galloanserae</taxon>
        <taxon>Anseriformes</taxon>
        <taxon>Anatidae</taxon>
        <taxon>Anserinae</taxon>
        <taxon>Anser</taxon>
    </lineage>
</organism>
<protein>
    <submittedName>
        <fullName evidence="1">Uncharacterized protein</fullName>
    </submittedName>
</protein>
<evidence type="ECO:0000313" key="2">
    <source>
        <dbReference type="Proteomes" id="UP000694426"/>
    </source>
</evidence>
<dbReference type="AlphaFoldDB" id="A0A8B9CQN6"/>
<dbReference type="Ensembl" id="ENSABRT00000033550.1">
    <property type="protein sequence ID" value="ENSABRP00000023902.1"/>
    <property type="gene ID" value="ENSABRG00000020088.1"/>
</dbReference>
<accession>A0A8B9CQN6</accession>
<keyword evidence="2" id="KW-1185">Reference proteome</keyword>
<sequence>MSCFHCKAGDTFPRVYLLKSCLVTSFSACCCLTVQIRSEETVTRRHNTPVCPQAVPPPPGQHSAWAGWRRDLASPPEGGPTVPSRLVTCSAGQGVPPFKTGLCLGAHFSERRWQRE</sequence>